<proteinExistence type="inferred from homology"/>
<evidence type="ECO:0000256" key="2">
    <source>
        <dbReference type="ARBA" id="ARBA00023002"/>
    </source>
</evidence>
<evidence type="ECO:0000256" key="3">
    <source>
        <dbReference type="ARBA" id="ARBA00023027"/>
    </source>
</evidence>
<dbReference type="STRING" id="1337093.MBELCI_3761"/>
<dbReference type="InterPro" id="IPR015815">
    <property type="entry name" value="HIBADH-related"/>
</dbReference>
<dbReference type="EC" id="1.1.1.411" evidence="7"/>
<dbReference type="InterPro" id="IPR029154">
    <property type="entry name" value="HIBADH-like_NADP-bd"/>
</dbReference>
<evidence type="ECO:0000256" key="1">
    <source>
        <dbReference type="ARBA" id="ARBA00022857"/>
    </source>
</evidence>
<accession>U3AJ49</accession>
<feature type="domain" description="3-hydroxyisobutyrate dehydrogenase-like NAD-binding" evidence="12">
    <location>
        <begin position="150"/>
        <end position="270"/>
    </location>
</feature>
<keyword evidence="1" id="KW-0521">NADP</keyword>
<keyword evidence="3" id="KW-0520">NAD</keyword>
<dbReference type="GO" id="GO:0051287">
    <property type="term" value="F:NAD binding"/>
    <property type="evidence" value="ECO:0007669"/>
    <property type="project" value="InterPro"/>
</dbReference>
<dbReference type="Gene3D" id="1.10.1040.10">
    <property type="entry name" value="N-(1-d-carboxylethyl)-l-norvaline Dehydrogenase, domain 2"/>
    <property type="match status" value="1"/>
</dbReference>
<feature type="domain" description="6-phosphogluconate dehydrogenase NADP-binding" evidence="11">
    <location>
        <begin position="1"/>
        <end position="143"/>
    </location>
</feature>
<dbReference type="PANTHER" id="PTHR43060">
    <property type="entry name" value="3-HYDROXYISOBUTYRATE DEHYDROGENASE-LIKE 1, MITOCHONDRIAL-RELATED"/>
    <property type="match status" value="1"/>
</dbReference>
<dbReference type="SUPFAM" id="SSF51735">
    <property type="entry name" value="NAD(P)-binding Rossmann-fold domains"/>
    <property type="match status" value="1"/>
</dbReference>
<evidence type="ECO:0000259" key="12">
    <source>
        <dbReference type="Pfam" id="PF14833"/>
    </source>
</evidence>
<evidence type="ECO:0000256" key="8">
    <source>
        <dbReference type="ARBA" id="ARBA00039407"/>
    </source>
</evidence>
<evidence type="ECO:0000256" key="7">
    <source>
        <dbReference type="ARBA" id="ARBA00038870"/>
    </source>
</evidence>
<keyword evidence="14" id="KW-1185">Reference proteome</keyword>
<dbReference type="RefSeq" id="WP_021695806.1">
    <property type="nucleotide sequence ID" value="NZ_BATB01000144.1"/>
</dbReference>
<evidence type="ECO:0000256" key="5">
    <source>
        <dbReference type="ARBA" id="ARBA00037062"/>
    </source>
</evidence>
<dbReference type="GO" id="GO:0050661">
    <property type="term" value="F:NADP binding"/>
    <property type="evidence" value="ECO:0007669"/>
    <property type="project" value="InterPro"/>
</dbReference>
<dbReference type="GO" id="GO:0016616">
    <property type="term" value="F:oxidoreductase activity, acting on the CH-OH group of donors, NAD or NADP as acceptor"/>
    <property type="evidence" value="ECO:0007669"/>
    <property type="project" value="InterPro"/>
</dbReference>
<dbReference type="Pfam" id="PF03446">
    <property type="entry name" value="NAD_binding_2"/>
    <property type="match status" value="1"/>
</dbReference>
<dbReference type="InterPro" id="IPR050006">
    <property type="entry name" value="LtnD"/>
</dbReference>
<dbReference type="SUPFAM" id="SSF48179">
    <property type="entry name" value="6-phosphogluconate dehydrogenase C-terminal domain-like"/>
    <property type="match status" value="1"/>
</dbReference>
<dbReference type="Proteomes" id="UP000016566">
    <property type="component" value="Unassembled WGS sequence"/>
</dbReference>
<evidence type="ECO:0000256" key="10">
    <source>
        <dbReference type="PIRSR" id="PIRSR000103-1"/>
    </source>
</evidence>
<dbReference type="NCBIfam" id="NF043037">
    <property type="entry name" value="ThreonDh"/>
    <property type="match status" value="1"/>
</dbReference>
<comment type="similarity">
    <text evidence="6">Belongs to the HIBADH-related family. L-threonate dehydrogenase subfamily.</text>
</comment>
<evidence type="ECO:0000256" key="9">
    <source>
        <dbReference type="ARBA" id="ARBA00047312"/>
    </source>
</evidence>
<evidence type="ECO:0000313" key="13">
    <source>
        <dbReference type="EMBL" id="GAD57709.1"/>
    </source>
</evidence>
<dbReference type="Pfam" id="PF14833">
    <property type="entry name" value="NAD_binding_11"/>
    <property type="match status" value="1"/>
</dbReference>
<evidence type="ECO:0000259" key="11">
    <source>
        <dbReference type="Pfam" id="PF03446"/>
    </source>
</evidence>
<comment type="catalytic activity">
    <reaction evidence="9">
        <text>L-threonate + NAD(+) = 2-dehydro-L-erythronate + NADH + H(+)</text>
        <dbReference type="Rhea" id="RHEA:52548"/>
        <dbReference type="ChEBI" id="CHEBI:15378"/>
        <dbReference type="ChEBI" id="CHEBI:57540"/>
        <dbReference type="ChEBI" id="CHEBI:57561"/>
        <dbReference type="ChEBI" id="CHEBI:57945"/>
        <dbReference type="ChEBI" id="CHEBI:136669"/>
        <dbReference type="EC" id="1.1.1.411"/>
    </reaction>
</comment>
<reference evidence="13" key="1">
    <citation type="journal article" date="2013" name="Genome Announc.">
        <title>Draft Genome Sequence of Loktanella cinnabarina LL-001T, Isolated from Deep-Sea Floor Sediment.</title>
        <authorList>
            <person name="Nishi S."/>
            <person name="Tsubouchi T."/>
            <person name="Takaki Y."/>
            <person name="Koyanagi R."/>
            <person name="Satoh N."/>
            <person name="Maruyama T."/>
            <person name="Hatada Y."/>
        </authorList>
    </citation>
    <scope>NUCLEOTIDE SEQUENCE [LARGE SCALE GENOMIC DNA]</scope>
    <source>
        <strain evidence="13">LL-001</strain>
    </source>
</reference>
<evidence type="ECO:0000313" key="14">
    <source>
        <dbReference type="Proteomes" id="UP000016566"/>
    </source>
</evidence>
<dbReference type="InterPro" id="IPR013328">
    <property type="entry name" value="6PGD_dom2"/>
</dbReference>
<dbReference type="InterPro" id="IPR008927">
    <property type="entry name" value="6-PGluconate_DH-like_C_sf"/>
</dbReference>
<keyword evidence="4" id="KW-0119">Carbohydrate metabolism</keyword>
<evidence type="ECO:0000256" key="6">
    <source>
        <dbReference type="ARBA" id="ARBA00037979"/>
    </source>
</evidence>
<evidence type="ECO:0000256" key="4">
    <source>
        <dbReference type="ARBA" id="ARBA00023277"/>
    </source>
</evidence>
<organism evidence="13 14">
    <name type="scientific">Limimaricola cinnabarinus LL-001</name>
    <dbReference type="NCBI Taxonomy" id="1337093"/>
    <lineage>
        <taxon>Bacteria</taxon>
        <taxon>Pseudomonadati</taxon>
        <taxon>Pseudomonadota</taxon>
        <taxon>Alphaproteobacteria</taxon>
        <taxon>Rhodobacterales</taxon>
        <taxon>Paracoccaceae</taxon>
        <taxon>Limimaricola</taxon>
    </lineage>
</organism>
<dbReference type="eggNOG" id="COG2084">
    <property type="taxonomic scope" value="Bacteria"/>
</dbReference>
<gene>
    <name evidence="13" type="ORF">MBELCI_3761</name>
</gene>
<dbReference type="InterPro" id="IPR006115">
    <property type="entry name" value="6PGDH_NADP-bd"/>
</dbReference>
<dbReference type="Gene3D" id="3.40.50.720">
    <property type="entry name" value="NAD(P)-binding Rossmann-like Domain"/>
    <property type="match status" value="1"/>
</dbReference>
<dbReference type="AlphaFoldDB" id="U3AJ49"/>
<dbReference type="PIRSF" id="PIRSF000103">
    <property type="entry name" value="HIBADH"/>
    <property type="match status" value="1"/>
</dbReference>
<keyword evidence="2" id="KW-0560">Oxidoreductase</keyword>
<sequence length="282" mass="28365">MALSLRRAGHRVIGCDLRDGAAEPLVAIGGEAGRAVEAAAESDIVVSVVLNAAQTEAVLFGAQGCATAMRQGAAIISCATVDPQVARDMAVRAEALGLYYLDAPISGGATKAREGRLSIMASGSGAAFDAARPALDAMAETVHDLGREAGAGSAMKAVNQLLAGVHIAAMGEALALAASQGLDLGRAVDVIRVSAGSSWMFENRAPHVVEADYAARSAVTIWPKDLGIVSGIADGAGLPVPLTHAALGQFERAVAAGWGGEDDAAVTKVYARDAGLSLPGEG</sequence>
<comment type="function">
    <text evidence="5">Catalyzes oxidation of L-threonate to 2-oxo-tetronate. Can use either NAD(+) or NADP(+) as cosubstrate, with a preference for NAD(+).</text>
</comment>
<dbReference type="InterPro" id="IPR036291">
    <property type="entry name" value="NAD(P)-bd_dom_sf"/>
</dbReference>
<protein>
    <recommendedName>
        <fullName evidence="8">L-threonate dehydrogenase</fullName>
        <ecNumber evidence="7">1.1.1.411</ecNumber>
    </recommendedName>
</protein>
<dbReference type="PANTHER" id="PTHR43060:SF17">
    <property type="entry name" value="L-THREONATE DEHYDROGENASE"/>
    <property type="match status" value="1"/>
</dbReference>
<comment type="caution">
    <text evidence="13">The sequence shown here is derived from an EMBL/GenBank/DDBJ whole genome shotgun (WGS) entry which is preliminary data.</text>
</comment>
<dbReference type="EMBL" id="BATB01000144">
    <property type="protein sequence ID" value="GAD57709.1"/>
    <property type="molecule type" value="Genomic_DNA"/>
</dbReference>
<feature type="active site" evidence="10">
    <location>
        <position position="156"/>
    </location>
</feature>
<name>U3AJ49_9RHOB</name>